<dbReference type="Gene3D" id="1.10.260.40">
    <property type="entry name" value="lambda repressor-like DNA-binding domains"/>
    <property type="match status" value="1"/>
</dbReference>
<dbReference type="CDD" id="cd06296">
    <property type="entry name" value="PBP1_CatR-like"/>
    <property type="match status" value="1"/>
</dbReference>
<dbReference type="PROSITE" id="PS50932">
    <property type="entry name" value="HTH_LACI_2"/>
    <property type="match status" value="1"/>
</dbReference>
<dbReference type="Pfam" id="PF00356">
    <property type="entry name" value="LacI"/>
    <property type="match status" value="1"/>
</dbReference>
<evidence type="ECO:0000256" key="2">
    <source>
        <dbReference type="ARBA" id="ARBA00023125"/>
    </source>
</evidence>
<dbReference type="Proteomes" id="UP000578449">
    <property type="component" value="Unassembled WGS sequence"/>
</dbReference>
<dbReference type="GO" id="GO:0000976">
    <property type="term" value="F:transcription cis-regulatory region binding"/>
    <property type="evidence" value="ECO:0007669"/>
    <property type="project" value="TreeGrafter"/>
</dbReference>
<dbReference type="SUPFAM" id="SSF47413">
    <property type="entry name" value="lambda repressor-like DNA-binding domains"/>
    <property type="match status" value="1"/>
</dbReference>
<dbReference type="InterPro" id="IPR010982">
    <property type="entry name" value="Lambda_DNA-bd_dom_sf"/>
</dbReference>
<dbReference type="GO" id="GO:0003700">
    <property type="term" value="F:DNA-binding transcription factor activity"/>
    <property type="evidence" value="ECO:0007669"/>
    <property type="project" value="TreeGrafter"/>
</dbReference>
<dbReference type="Gene3D" id="3.40.50.2300">
    <property type="match status" value="2"/>
</dbReference>
<dbReference type="InterPro" id="IPR046335">
    <property type="entry name" value="LacI/GalR-like_sensor"/>
</dbReference>
<dbReference type="EMBL" id="JACHGN010000002">
    <property type="protein sequence ID" value="MBB5131104.1"/>
    <property type="molecule type" value="Genomic_DNA"/>
</dbReference>
<evidence type="ECO:0000313" key="6">
    <source>
        <dbReference type="Proteomes" id="UP000578449"/>
    </source>
</evidence>
<dbReference type="InterPro" id="IPR000843">
    <property type="entry name" value="HTH_LacI"/>
</dbReference>
<keyword evidence="6" id="KW-1185">Reference proteome</keyword>
<keyword evidence="3" id="KW-0804">Transcription</keyword>
<accession>A0A840NR59</accession>
<evidence type="ECO:0000256" key="1">
    <source>
        <dbReference type="ARBA" id="ARBA00023015"/>
    </source>
</evidence>
<sequence length="345" mass="37036">MKRRVTIALIAEEAGVSVPTVSKVINGRPEVAPETRQRVEKLLHKHGYQRRGGHGDGPVGLVDLVFAEIESPWAMELIRGGETAAREADASVVISVMHTHSGPGRDLLDRIAARRTDGVVIVGSRLSPVQHGQLSARMIPFVVVDPEGEPSPDVASVGATNWNGGLSATRHLLELGHRRVAVIGGPPDMLCSRARIDGYRAALETAGMPVDPDLIRYGDFLVGSGHDQGHALLDLPDPPTAIFAGSDLQAFGVFEAARQRGLRIPDDLSVVGFDDLPLARSAWPPLTTVRQPLQEMAALATRMVMAMSRGEPPETRRVELATDLIVRDSTAALRPAAHDGAARRR</sequence>
<dbReference type="InterPro" id="IPR028082">
    <property type="entry name" value="Peripla_BP_I"/>
</dbReference>
<dbReference type="PANTHER" id="PTHR30146">
    <property type="entry name" value="LACI-RELATED TRANSCRIPTIONAL REPRESSOR"/>
    <property type="match status" value="1"/>
</dbReference>
<name>A0A840NR59_9ACTN</name>
<dbReference type="Pfam" id="PF13377">
    <property type="entry name" value="Peripla_BP_3"/>
    <property type="match status" value="1"/>
</dbReference>
<evidence type="ECO:0000256" key="3">
    <source>
        <dbReference type="ARBA" id="ARBA00023163"/>
    </source>
</evidence>
<organism evidence="5 6">
    <name type="scientific">Thermocatellispora tengchongensis</name>
    <dbReference type="NCBI Taxonomy" id="1073253"/>
    <lineage>
        <taxon>Bacteria</taxon>
        <taxon>Bacillati</taxon>
        <taxon>Actinomycetota</taxon>
        <taxon>Actinomycetes</taxon>
        <taxon>Streptosporangiales</taxon>
        <taxon>Streptosporangiaceae</taxon>
        <taxon>Thermocatellispora</taxon>
    </lineage>
</organism>
<keyword evidence="1" id="KW-0805">Transcription regulation</keyword>
<evidence type="ECO:0000313" key="5">
    <source>
        <dbReference type="EMBL" id="MBB5131104.1"/>
    </source>
</evidence>
<dbReference type="SUPFAM" id="SSF53822">
    <property type="entry name" value="Periplasmic binding protein-like I"/>
    <property type="match status" value="1"/>
</dbReference>
<dbReference type="SMART" id="SM00354">
    <property type="entry name" value="HTH_LACI"/>
    <property type="match status" value="1"/>
</dbReference>
<feature type="domain" description="HTH lacI-type" evidence="4">
    <location>
        <begin position="5"/>
        <end position="50"/>
    </location>
</feature>
<proteinExistence type="predicted"/>
<dbReference type="PANTHER" id="PTHR30146:SF153">
    <property type="entry name" value="LACTOSE OPERON REPRESSOR"/>
    <property type="match status" value="1"/>
</dbReference>
<dbReference type="AlphaFoldDB" id="A0A840NR59"/>
<reference evidence="5 6" key="1">
    <citation type="submission" date="2020-08" db="EMBL/GenBank/DDBJ databases">
        <title>Genomic Encyclopedia of Type Strains, Phase IV (KMG-IV): sequencing the most valuable type-strain genomes for metagenomic binning, comparative biology and taxonomic classification.</title>
        <authorList>
            <person name="Goeker M."/>
        </authorList>
    </citation>
    <scope>NUCLEOTIDE SEQUENCE [LARGE SCALE GENOMIC DNA]</scope>
    <source>
        <strain evidence="5 6">DSM 45615</strain>
    </source>
</reference>
<protein>
    <submittedName>
        <fullName evidence="5">LacI family transcriptional regulator/LacI family xylobiose transport system transcriptional regulator</fullName>
    </submittedName>
</protein>
<keyword evidence="2" id="KW-0238">DNA-binding</keyword>
<dbReference type="CDD" id="cd01392">
    <property type="entry name" value="HTH_LacI"/>
    <property type="match status" value="1"/>
</dbReference>
<evidence type="ECO:0000259" key="4">
    <source>
        <dbReference type="PROSITE" id="PS50932"/>
    </source>
</evidence>
<gene>
    <name evidence="5" type="ORF">HNP84_000810</name>
</gene>
<comment type="caution">
    <text evidence="5">The sequence shown here is derived from an EMBL/GenBank/DDBJ whole genome shotgun (WGS) entry which is preliminary data.</text>
</comment>